<dbReference type="PROSITE" id="PS51257">
    <property type="entry name" value="PROKAR_LIPOPROTEIN"/>
    <property type="match status" value="1"/>
</dbReference>
<reference evidence="2" key="1">
    <citation type="submission" date="2016-10" db="EMBL/GenBank/DDBJ databases">
        <authorList>
            <person name="Varghese N."/>
            <person name="Submissions S."/>
        </authorList>
    </citation>
    <scope>NUCLEOTIDE SEQUENCE [LARGE SCALE GENOMIC DNA]</scope>
    <source>
        <strain evidence="2">DSM 24536</strain>
    </source>
</reference>
<name>A0A1G9PWK8_9SPHI</name>
<dbReference type="SUPFAM" id="SSF48452">
    <property type="entry name" value="TPR-like"/>
    <property type="match status" value="1"/>
</dbReference>
<dbReference type="EMBL" id="FNHH01000005">
    <property type="protein sequence ID" value="SDM03146.1"/>
    <property type="molecule type" value="Genomic_DNA"/>
</dbReference>
<dbReference type="AlphaFoldDB" id="A0A1G9PWK8"/>
<evidence type="ECO:0000313" key="1">
    <source>
        <dbReference type="EMBL" id="SDM03146.1"/>
    </source>
</evidence>
<dbReference type="Pfam" id="PF12771">
    <property type="entry name" value="SusD-like_2"/>
    <property type="match status" value="1"/>
</dbReference>
<dbReference type="STRING" id="990371.SAMN05421813_10513"/>
<dbReference type="InterPro" id="IPR011990">
    <property type="entry name" value="TPR-like_helical_dom_sf"/>
</dbReference>
<dbReference type="OrthoDB" id="9766256at2"/>
<keyword evidence="2" id="KW-1185">Reference proteome</keyword>
<sequence>MKSLKYSLILMLIISFMGCEKSFEELEVDSNRPVSVPASLVLQSVQYDMYNNTGRAFSAEMRWNQFYCSNYNYYATNEYQWSEVANHFFTLKNVIKMEEEARKAGLDAVNPYSATAKFYKAFFYDQMSKRVGDLPLSEGLQGITVLNPKYDTQKQVYIQILKWLEESNSDLSALITKGNQTLTGDIYFGGDLRKWQKAVNAFHLRILIQLSKKEADADLGIKTKFASIVSNPAKYPLMISLGESLQFTSNQYNKYPSNPDNFGFDATRQNMSRAYIERLTERNDPRVMVTCEPAGSQLKAGKLASDFTSYVGASSGEDLADMSSKAGTSNGADFAPGQYSFQNRKRYYNNYVGEPTFLVGYPEMCFNIAEGIHRNWTSGNASQWYENGIKASMDFYGIKNGANTMTYSRNGSKDAIESRTFNIDFNLTDYLAQANVKYEAGNVGLEKILTQKYLAFFMNSGMEAYFNWRRTSYPTFYTGVGTGNSGRIALRWIYPLSERTSNSVNYKAAIDAQFSGKDDINDQIWLVK</sequence>
<dbReference type="Proteomes" id="UP000199226">
    <property type="component" value="Unassembled WGS sequence"/>
</dbReference>
<protein>
    <submittedName>
        <fullName evidence="1">Starch-binding associating with outer membrane</fullName>
    </submittedName>
</protein>
<dbReference type="RefSeq" id="WP_090701150.1">
    <property type="nucleotide sequence ID" value="NZ_FNHH01000005.1"/>
</dbReference>
<proteinExistence type="predicted"/>
<dbReference type="InterPro" id="IPR041662">
    <property type="entry name" value="SusD-like_2"/>
</dbReference>
<accession>A0A1G9PWK8</accession>
<organism evidence="1 2">
    <name type="scientific">Daejeonella rubra</name>
    <dbReference type="NCBI Taxonomy" id="990371"/>
    <lineage>
        <taxon>Bacteria</taxon>
        <taxon>Pseudomonadati</taxon>
        <taxon>Bacteroidota</taxon>
        <taxon>Sphingobacteriia</taxon>
        <taxon>Sphingobacteriales</taxon>
        <taxon>Sphingobacteriaceae</taxon>
        <taxon>Daejeonella</taxon>
    </lineage>
</organism>
<evidence type="ECO:0000313" key="2">
    <source>
        <dbReference type="Proteomes" id="UP000199226"/>
    </source>
</evidence>
<dbReference type="Gene3D" id="1.25.40.390">
    <property type="match status" value="1"/>
</dbReference>
<gene>
    <name evidence="1" type="ORF">SAMN05421813_10513</name>
</gene>